<protein>
    <submittedName>
        <fullName evidence="2">Uncharacterized protein</fullName>
    </submittedName>
</protein>
<dbReference type="AlphaFoldDB" id="A0AAN9AA37"/>
<comment type="caution">
    <text evidence="2">The sequence shown here is derived from an EMBL/GenBank/DDBJ whole genome shotgun (WGS) entry which is preliminary data.</text>
</comment>
<evidence type="ECO:0000313" key="2">
    <source>
        <dbReference type="EMBL" id="KAK7079944.1"/>
    </source>
</evidence>
<reference evidence="2 3" key="1">
    <citation type="submission" date="2023-11" db="EMBL/GenBank/DDBJ databases">
        <title>Halocaridina rubra genome assembly.</title>
        <authorList>
            <person name="Smith C."/>
        </authorList>
    </citation>
    <scope>NUCLEOTIDE SEQUENCE [LARGE SCALE GENOMIC DNA]</scope>
    <source>
        <strain evidence="2">EP-1</strain>
        <tissue evidence="2">Whole</tissue>
    </source>
</reference>
<evidence type="ECO:0000313" key="3">
    <source>
        <dbReference type="Proteomes" id="UP001381693"/>
    </source>
</evidence>
<dbReference type="EMBL" id="JAXCGZ010006247">
    <property type="protein sequence ID" value="KAK7079944.1"/>
    <property type="molecule type" value="Genomic_DNA"/>
</dbReference>
<keyword evidence="3" id="KW-1185">Reference proteome</keyword>
<feature type="non-terminal residue" evidence="2">
    <location>
        <position position="119"/>
    </location>
</feature>
<organism evidence="2 3">
    <name type="scientific">Halocaridina rubra</name>
    <name type="common">Hawaiian red shrimp</name>
    <dbReference type="NCBI Taxonomy" id="373956"/>
    <lineage>
        <taxon>Eukaryota</taxon>
        <taxon>Metazoa</taxon>
        <taxon>Ecdysozoa</taxon>
        <taxon>Arthropoda</taxon>
        <taxon>Crustacea</taxon>
        <taxon>Multicrustacea</taxon>
        <taxon>Malacostraca</taxon>
        <taxon>Eumalacostraca</taxon>
        <taxon>Eucarida</taxon>
        <taxon>Decapoda</taxon>
        <taxon>Pleocyemata</taxon>
        <taxon>Caridea</taxon>
        <taxon>Atyoidea</taxon>
        <taxon>Atyidae</taxon>
        <taxon>Halocaridina</taxon>
    </lineage>
</organism>
<evidence type="ECO:0000256" key="1">
    <source>
        <dbReference type="SAM" id="SignalP"/>
    </source>
</evidence>
<dbReference type="Proteomes" id="UP001381693">
    <property type="component" value="Unassembled WGS sequence"/>
</dbReference>
<feature type="signal peptide" evidence="1">
    <location>
        <begin position="1"/>
        <end position="20"/>
    </location>
</feature>
<gene>
    <name evidence="2" type="ORF">SK128_006738</name>
</gene>
<proteinExistence type="predicted"/>
<accession>A0AAN9AA37</accession>
<keyword evidence="1" id="KW-0732">Signal</keyword>
<name>A0AAN9AA37_HALRR</name>
<sequence>MNKRCVKFGIMLLLILIGMAIFTQVEVKSADRGNTVQLRLTKRMDGHFPKIPHKSSDHIYFSTFDGKYVYSNQDTTKGFVARPPFQMEKKMFDQLRLYAIKYFKKEKNTKYQEKDCMYI</sequence>
<feature type="chain" id="PRO_5042913428" evidence="1">
    <location>
        <begin position="21"/>
        <end position="119"/>
    </location>
</feature>